<protein>
    <submittedName>
        <fullName evidence="1">Uncharacterized protein</fullName>
    </submittedName>
</protein>
<dbReference type="Proteomes" id="UP000076925">
    <property type="component" value="Unassembled WGS sequence"/>
</dbReference>
<gene>
    <name evidence="1" type="ORF">WA1_30660</name>
</gene>
<dbReference type="AlphaFoldDB" id="A0A139X4V4"/>
<reference evidence="1 2" key="1">
    <citation type="journal article" date="2013" name="Genome Biol. Evol.">
        <title>Genomes of Stigonematalean cyanobacteria (subsection V) and the evolution of oxygenic photosynthesis from prokaryotes to plastids.</title>
        <authorList>
            <person name="Dagan T."/>
            <person name="Roettger M."/>
            <person name="Stucken K."/>
            <person name="Landan G."/>
            <person name="Koch R."/>
            <person name="Major P."/>
            <person name="Gould S.B."/>
            <person name="Goremykin V.V."/>
            <person name="Rippka R."/>
            <person name="Tandeau de Marsac N."/>
            <person name="Gugger M."/>
            <person name="Lockhart P.J."/>
            <person name="Allen J.F."/>
            <person name="Brune I."/>
            <person name="Maus I."/>
            <person name="Puhler A."/>
            <person name="Martin W.F."/>
        </authorList>
    </citation>
    <scope>NUCLEOTIDE SEQUENCE [LARGE SCALE GENOMIC DNA]</scope>
    <source>
        <strain evidence="1 2">PCC 7110</strain>
    </source>
</reference>
<sequence length="73" mass="8675">MVIFLFSGMRIGYPVSQYVRNNKQPTMKRRKIPNNGRPIRTESSVFSFQSFNIQKLLKIIKKLLNKLRFKNSK</sequence>
<name>A0A139X4V4_9CYAN</name>
<evidence type="ECO:0000313" key="2">
    <source>
        <dbReference type="Proteomes" id="UP000076925"/>
    </source>
</evidence>
<organism evidence="1 2">
    <name type="scientific">Scytonema hofmannii PCC 7110</name>
    <dbReference type="NCBI Taxonomy" id="128403"/>
    <lineage>
        <taxon>Bacteria</taxon>
        <taxon>Bacillati</taxon>
        <taxon>Cyanobacteriota</taxon>
        <taxon>Cyanophyceae</taxon>
        <taxon>Nostocales</taxon>
        <taxon>Scytonemataceae</taxon>
        <taxon>Scytonema</taxon>
    </lineage>
</organism>
<comment type="caution">
    <text evidence="1">The sequence shown here is derived from an EMBL/GenBank/DDBJ whole genome shotgun (WGS) entry which is preliminary data.</text>
</comment>
<accession>A0A139X4V4</accession>
<proteinExistence type="predicted"/>
<dbReference type="EMBL" id="ANNX02000033">
    <property type="protein sequence ID" value="KYC39696.1"/>
    <property type="molecule type" value="Genomic_DNA"/>
</dbReference>
<evidence type="ECO:0000313" key="1">
    <source>
        <dbReference type="EMBL" id="KYC39696.1"/>
    </source>
</evidence>
<keyword evidence="2" id="KW-1185">Reference proteome</keyword>